<dbReference type="NCBIfam" id="TIGR00272">
    <property type="entry name" value="DPH2"/>
    <property type="match status" value="1"/>
</dbReference>
<evidence type="ECO:0000256" key="8">
    <source>
        <dbReference type="RuleBase" id="RU364133"/>
    </source>
</evidence>
<evidence type="ECO:0000256" key="9">
    <source>
        <dbReference type="SAM" id="MobiDB-lite"/>
    </source>
</evidence>
<dbReference type="NCBIfam" id="TIGR00322">
    <property type="entry name" value="diphth2_R"/>
    <property type="match status" value="1"/>
</dbReference>
<protein>
    <recommendedName>
        <fullName evidence="4 8">2-(3-amino-3-carboxypropyl)histidine synthase subunit 2</fullName>
    </recommendedName>
</protein>
<dbReference type="InterPro" id="IPR010014">
    <property type="entry name" value="DHP2"/>
</dbReference>
<evidence type="ECO:0000313" key="12">
    <source>
        <dbReference type="RefSeq" id="XP_025415427.1"/>
    </source>
</evidence>
<evidence type="ECO:0000313" key="11">
    <source>
        <dbReference type="Proteomes" id="UP000694846"/>
    </source>
</evidence>
<organism evidence="10">
    <name type="scientific">Sipha flava</name>
    <name type="common">yellow sugarcane aphid</name>
    <dbReference type="NCBI Taxonomy" id="143950"/>
    <lineage>
        <taxon>Eukaryota</taxon>
        <taxon>Metazoa</taxon>
        <taxon>Ecdysozoa</taxon>
        <taxon>Arthropoda</taxon>
        <taxon>Hexapoda</taxon>
        <taxon>Insecta</taxon>
        <taxon>Pterygota</taxon>
        <taxon>Neoptera</taxon>
        <taxon>Paraneoptera</taxon>
        <taxon>Hemiptera</taxon>
        <taxon>Sternorrhyncha</taxon>
        <taxon>Aphidomorpha</taxon>
        <taxon>Aphidoidea</taxon>
        <taxon>Aphididae</taxon>
        <taxon>Sipha</taxon>
    </lineage>
</organism>
<keyword evidence="7 8" id="KW-0411">Iron-sulfur</keyword>
<keyword evidence="11" id="KW-1185">Reference proteome</keyword>
<dbReference type="Proteomes" id="UP000694846">
    <property type="component" value="Unplaced"/>
</dbReference>
<evidence type="ECO:0000256" key="1">
    <source>
        <dbReference type="ARBA" id="ARBA00001966"/>
    </source>
</evidence>
<gene>
    <name evidence="10" type="primary">dph2</name>
    <name evidence="12" type="synonym">LOC112687093</name>
    <name evidence="10" type="ORF">g.2286</name>
</gene>
<dbReference type="SFLD" id="SFLDG01121">
    <property type="entry name" value="Diphthamide_biosynthesis"/>
    <property type="match status" value="1"/>
</dbReference>
<proteinExistence type="inferred from homology"/>
<dbReference type="InterPro" id="IPR042265">
    <property type="entry name" value="DPH1/DPH2_3"/>
</dbReference>
<dbReference type="AlphaFoldDB" id="A0A2S2QY55"/>
<dbReference type="FunFam" id="3.40.50.11860:FF:000001">
    <property type="entry name" value="2-(3-amino-3-carboxypropyl)histidine synthase subunit 2"/>
    <property type="match status" value="1"/>
</dbReference>
<dbReference type="RefSeq" id="XP_025415427.1">
    <property type="nucleotide sequence ID" value="XM_025559642.1"/>
</dbReference>
<dbReference type="InterPro" id="IPR016435">
    <property type="entry name" value="DPH1/DPH2"/>
</dbReference>
<evidence type="ECO:0000256" key="6">
    <source>
        <dbReference type="ARBA" id="ARBA00023004"/>
    </source>
</evidence>
<keyword evidence="6 8" id="KW-0408">Iron</keyword>
<dbReference type="GO" id="GO:0017183">
    <property type="term" value="P:protein histidyl modification to diphthamide"/>
    <property type="evidence" value="ECO:0007669"/>
    <property type="project" value="UniProtKB-UniPathway"/>
</dbReference>
<accession>A0A2S2QY55</accession>
<comment type="pathway">
    <text evidence="2 8">Protein modification; peptidyl-diphthamide biosynthesis.</text>
</comment>
<dbReference type="PANTHER" id="PTHR10762">
    <property type="entry name" value="DIPHTHAMIDE BIOSYNTHESIS PROTEIN"/>
    <property type="match status" value="1"/>
</dbReference>
<dbReference type="EMBL" id="GGMS01013504">
    <property type="protein sequence ID" value="MBY82707.1"/>
    <property type="molecule type" value="Transcribed_RNA"/>
</dbReference>
<dbReference type="OrthoDB" id="449241at2759"/>
<comment type="function">
    <text evidence="8">Required for the first step of diphthamide biosynthesis, a post-translational modification of histidine which occurs in elongation factor 2. DPH1 and DPH2 transfer a 3-amino-3-carboxypropyl (ACP) group from S-adenosyl-L-methionine (SAM) to a histidine residue, the reaction is assisted by a reduction system comprising DPH3 and a NADH-dependent reductase. Facilitates the reduction of the catalytic iron-sulfur cluster found in the DPH1 subunit.</text>
</comment>
<evidence type="ECO:0000256" key="4">
    <source>
        <dbReference type="ARBA" id="ARBA00021914"/>
    </source>
</evidence>
<dbReference type="Gene3D" id="3.40.50.11840">
    <property type="entry name" value="Diphthamide synthesis DPH1/DPH2 domain 1"/>
    <property type="match status" value="1"/>
</dbReference>
<comment type="similarity">
    <text evidence="3 8">Belongs to the DPH1/DPH2 family. DPH2 subfamily.</text>
</comment>
<sequence>MESDSAEIRLCSEWIKNGKFERVCVQLPDYMLQRSVSISSEFERLLGYRVYILGDTSYGSCCVDETAAQHVAADCIVHFGRTCLTPNNHLPVYHVLPRQPLDLVKCVSLISETFRTCEEPILLLYDVAYHHLRDSLAEHLSSMKSIILSDLDLPENKNVANNMSDNEYTTLFGRRFNNLNYKNIIYIIHDDYMNNVDRFILKNNECDVYTCQSSCNELIKRTLTSVIKKRHYIKEKIKDATHIGILICSLSIQDLLERINKVKRLCKKANKKCYIISVGRPNVAKLANFPEIEIFVNITCAEGVIENQKEYMQPIVNIDDIEMALESDNSNNIPDLSLVTNKLRNVSVINEESNSSLELNIRTDMSLSTVTQNRTWMGLNPHDTRPPVSIAAEGRKGTPSSGYTTSDTDHRS</sequence>
<name>A0A2S2QY55_9HEMI</name>
<dbReference type="InterPro" id="IPR042263">
    <property type="entry name" value="DPH1/DPH2_1"/>
</dbReference>
<dbReference type="SFLD" id="SFLDS00032">
    <property type="entry name" value="Radical_SAM_3-amino-3-carboxyp"/>
    <property type="match status" value="1"/>
</dbReference>
<feature type="region of interest" description="Disordered" evidence="9">
    <location>
        <begin position="376"/>
        <end position="412"/>
    </location>
</feature>
<dbReference type="PANTHER" id="PTHR10762:SF2">
    <property type="entry name" value="2-(3-AMINO-3-CARBOXYPROPYL)HISTIDINE SYNTHASE SUBUNIT 2"/>
    <property type="match status" value="1"/>
</dbReference>
<dbReference type="GO" id="GO:0051536">
    <property type="term" value="F:iron-sulfur cluster binding"/>
    <property type="evidence" value="ECO:0007669"/>
    <property type="project" value="UniProtKB-KW"/>
</dbReference>
<reference evidence="12" key="2">
    <citation type="submission" date="2025-04" db="UniProtKB">
        <authorList>
            <consortium name="RefSeq"/>
        </authorList>
    </citation>
    <scope>IDENTIFICATION</scope>
    <source>
        <tissue evidence="12">Whole body</tissue>
    </source>
</reference>
<reference evidence="10" key="1">
    <citation type="submission" date="2018-04" db="EMBL/GenBank/DDBJ databases">
        <title>Transcriptome assembly of Sipha flava.</title>
        <authorList>
            <person name="Scully E.D."/>
            <person name="Geib S.M."/>
            <person name="Palmer N.A."/>
            <person name="Koch K."/>
            <person name="Bradshaw J."/>
            <person name="Heng-Moss T."/>
            <person name="Sarath G."/>
        </authorList>
    </citation>
    <scope>NUCLEOTIDE SEQUENCE</scope>
</reference>
<dbReference type="Pfam" id="PF01866">
    <property type="entry name" value="Diphthamide_syn"/>
    <property type="match status" value="1"/>
</dbReference>
<dbReference type="GO" id="GO:0090560">
    <property type="term" value="F:2-(3-amino-3-carboxypropyl)histidine synthase activity"/>
    <property type="evidence" value="ECO:0007669"/>
    <property type="project" value="InterPro"/>
</dbReference>
<evidence type="ECO:0000313" key="10">
    <source>
        <dbReference type="EMBL" id="MBY82707.1"/>
    </source>
</evidence>
<evidence type="ECO:0000256" key="7">
    <source>
        <dbReference type="ARBA" id="ARBA00023014"/>
    </source>
</evidence>
<dbReference type="Gene3D" id="3.40.50.11860">
    <property type="entry name" value="Diphthamide synthesis DPH1/DPH2 domain 3"/>
    <property type="match status" value="1"/>
</dbReference>
<comment type="cofactor">
    <cofactor evidence="1">
        <name>[4Fe-4S] cluster</name>
        <dbReference type="ChEBI" id="CHEBI:49883"/>
    </cofactor>
</comment>
<evidence type="ECO:0000256" key="3">
    <source>
        <dbReference type="ARBA" id="ARBA00006179"/>
    </source>
</evidence>
<evidence type="ECO:0000256" key="2">
    <source>
        <dbReference type="ARBA" id="ARBA00005156"/>
    </source>
</evidence>
<evidence type="ECO:0000256" key="5">
    <source>
        <dbReference type="ARBA" id="ARBA00022723"/>
    </source>
</evidence>
<dbReference type="GO" id="GO:0046872">
    <property type="term" value="F:metal ion binding"/>
    <property type="evidence" value="ECO:0007669"/>
    <property type="project" value="UniProtKB-KW"/>
</dbReference>
<keyword evidence="5 8" id="KW-0479">Metal-binding</keyword>
<dbReference type="UniPathway" id="UPA00559"/>